<evidence type="ECO:0000313" key="1">
    <source>
        <dbReference type="EMBL" id="GFY01881.1"/>
    </source>
</evidence>
<name>A0A8X6S4K3_TRICX</name>
<evidence type="ECO:0000313" key="2">
    <source>
        <dbReference type="Proteomes" id="UP000887159"/>
    </source>
</evidence>
<proteinExistence type="predicted"/>
<gene>
    <name evidence="1" type="ORF">TNCV_1468681</name>
</gene>
<protein>
    <submittedName>
        <fullName evidence="1">Uncharacterized protein</fullName>
    </submittedName>
</protein>
<sequence length="99" mass="11289">MVTERQARYHTPITTVDELWHRVEAAGASVPVHTIQSLFDSIPREKGHVDPSRFASPDVGRNTANNYNGRRIVGCVHANPVRWRRQLKLRRSVEGDPHL</sequence>
<dbReference type="EMBL" id="BMAU01021230">
    <property type="protein sequence ID" value="GFY01881.1"/>
    <property type="molecule type" value="Genomic_DNA"/>
</dbReference>
<reference evidence="1" key="1">
    <citation type="submission" date="2020-08" db="EMBL/GenBank/DDBJ databases">
        <title>Multicomponent nature underlies the extraordinary mechanical properties of spider dragline silk.</title>
        <authorList>
            <person name="Kono N."/>
            <person name="Nakamura H."/>
            <person name="Mori M."/>
            <person name="Yoshida Y."/>
            <person name="Ohtoshi R."/>
            <person name="Malay A.D."/>
            <person name="Moran D.A.P."/>
            <person name="Tomita M."/>
            <person name="Numata K."/>
            <person name="Arakawa K."/>
        </authorList>
    </citation>
    <scope>NUCLEOTIDE SEQUENCE</scope>
</reference>
<keyword evidence="2" id="KW-1185">Reference proteome</keyword>
<dbReference type="Proteomes" id="UP000887159">
    <property type="component" value="Unassembled WGS sequence"/>
</dbReference>
<accession>A0A8X6S4K3</accession>
<dbReference type="AlphaFoldDB" id="A0A8X6S4K3"/>
<comment type="caution">
    <text evidence="1">The sequence shown here is derived from an EMBL/GenBank/DDBJ whole genome shotgun (WGS) entry which is preliminary data.</text>
</comment>
<organism evidence="1 2">
    <name type="scientific">Trichonephila clavipes</name>
    <name type="common">Golden silk orbweaver</name>
    <name type="synonym">Nephila clavipes</name>
    <dbReference type="NCBI Taxonomy" id="2585209"/>
    <lineage>
        <taxon>Eukaryota</taxon>
        <taxon>Metazoa</taxon>
        <taxon>Ecdysozoa</taxon>
        <taxon>Arthropoda</taxon>
        <taxon>Chelicerata</taxon>
        <taxon>Arachnida</taxon>
        <taxon>Araneae</taxon>
        <taxon>Araneomorphae</taxon>
        <taxon>Entelegynae</taxon>
        <taxon>Araneoidea</taxon>
        <taxon>Nephilidae</taxon>
        <taxon>Trichonephila</taxon>
    </lineage>
</organism>